<organism evidence="1 3">
    <name type="scientific">Linum tenue</name>
    <dbReference type="NCBI Taxonomy" id="586396"/>
    <lineage>
        <taxon>Eukaryota</taxon>
        <taxon>Viridiplantae</taxon>
        <taxon>Streptophyta</taxon>
        <taxon>Embryophyta</taxon>
        <taxon>Tracheophyta</taxon>
        <taxon>Spermatophyta</taxon>
        <taxon>Magnoliopsida</taxon>
        <taxon>eudicotyledons</taxon>
        <taxon>Gunneridae</taxon>
        <taxon>Pentapetalae</taxon>
        <taxon>rosids</taxon>
        <taxon>fabids</taxon>
        <taxon>Malpighiales</taxon>
        <taxon>Linaceae</taxon>
        <taxon>Linum</taxon>
    </lineage>
</organism>
<proteinExistence type="predicted"/>
<dbReference type="Proteomes" id="UP001154282">
    <property type="component" value="Unassembled WGS sequence"/>
</dbReference>
<evidence type="ECO:0000313" key="3">
    <source>
        <dbReference type="Proteomes" id="UP001154282"/>
    </source>
</evidence>
<evidence type="ECO:0000313" key="1">
    <source>
        <dbReference type="EMBL" id="CAI0429497.1"/>
    </source>
</evidence>
<gene>
    <name evidence="1" type="ORF">LITE_LOCUS22173</name>
    <name evidence="2" type="ORF">LITE_LOCUS22175</name>
</gene>
<evidence type="ECO:0000313" key="2">
    <source>
        <dbReference type="EMBL" id="CAI0429499.1"/>
    </source>
</evidence>
<sequence length="120" mass="13609">LVIKRKWLGRILGLPSRLLNSKWPTYSTFSTDPSPLPHEATNASPLSHYPTFHTHVVHCMRPSESKSLSLLYIMEIPLSLLLQFPFTTSHTKHFGSIHRANCIQYGGPTSIQSASPWFYC</sequence>
<protein>
    <submittedName>
        <fullName evidence="1">Uncharacterized protein</fullName>
    </submittedName>
</protein>
<dbReference type="EMBL" id="CAMGYJ010000006">
    <property type="protein sequence ID" value="CAI0429497.1"/>
    <property type="molecule type" value="Genomic_DNA"/>
</dbReference>
<reference evidence="1" key="1">
    <citation type="submission" date="2022-08" db="EMBL/GenBank/DDBJ databases">
        <authorList>
            <person name="Gutierrez-Valencia J."/>
        </authorList>
    </citation>
    <scope>NUCLEOTIDE SEQUENCE</scope>
</reference>
<name>A0AAV0L6G7_9ROSI</name>
<accession>A0AAV0L6G7</accession>
<comment type="caution">
    <text evidence="1">The sequence shown here is derived from an EMBL/GenBank/DDBJ whole genome shotgun (WGS) entry which is preliminary data.</text>
</comment>
<dbReference type="EMBL" id="CAMGYJ010000006">
    <property type="protein sequence ID" value="CAI0429499.1"/>
    <property type="molecule type" value="Genomic_DNA"/>
</dbReference>
<keyword evidence="3" id="KW-1185">Reference proteome</keyword>
<feature type="non-terminal residue" evidence="1">
    <location>
        <position position="1"/>
    </location>
</feature>
<dbReference type="AlphaFoldDB" id="A0AAV0L6G7"/>